<keyword evidence="5" id="KW-0732">Signal</keyword>
<dbReference type="PANTHER" id="PTHR42852">
    <property type="entry name" value="THIOL:DISULFIDE INTERCHANGE PROTEIN DSBE"/>
    <property type="match status" value="1"/>
</dbReference>
<sequence>MQNRNFHIFPIVAICAALSMAQAAVGDKATLPDFNQSSHLYGSTVKTKDLRGKVIFFEYWGINCPPCRASMPHLQALQAKYQAKGFTVIGSHMQGSSPEIQKFLKQNKITFPIYQGLSISEAQCPGGIPHAVLIGANGKIVATGSPSSLYDKVEAEMAKVTSGYAILGGLELKKYKGLTKIVVSTGKNIEAKIAPLREKTDDTEAAEICKTFDAWVEDEKCAIQGLCDTNPLEAMVSINRLKAAVPSIDDFNEQMGEFQKSDGLKKLFDVQKKVKALQATRDKGKPVSATSVNSLKQLLEVAQKSSDVNVQRSAAALMEEVSAIEPAAKR</sequence>
<evidence type="ECO:0000256" key="1">
    <source>
        <dbReference type="ARBA" id="ARBA00004196"/>
    </source>
</evidence>
<dbReference type="InterPro" id="IPR013766">
    <property type="entry name" value="Thioredoxin_domain"/>
</dbReference>
<dbReference type="PANTHER" id="PTHR42852:SF6">
    <property type="entry name" value="THIOL:DISULFIDE INTERCHANGE PROTEIN DSBE"/>
    <property type="match status" value="1"/>
</dbReference>
<feature type="signal peptide" evidence="5">
    <location>
        <begin position="1"/>
        <end position="23"/>
    </location>
</feature>
<keyword evidence="8" id="KW-1185">Reference proteome</keyword>
<dbReference type="GO" id="GO:0016491">
    <property type="term" value="F:oxidoreductase activity"/>
    <property type="evidence" value="ECO:0007669"/>
    <property type="project" value="InterPro"/>
</dbReference>
<dbReference type="InterPro" id="IPR036249">
    <property type="entry name" value="Thioredoxin-like_sf"/>
</dbReference>
<dbReference type="Gene3D" id="3.40.30.10">
    <property type="entry name" value="Glutaredoxin"/>
    <property type="match status" value="1"/>
</dbReference>
<name>A0A1H6L2F6_9BACT</name>
<dbReference type="AlphaFoldDB" id="A0A1H6L2F6"/>
<evidence type="ECO:0000256" key="4">
    <source>
        <dbReference type="ARBA" id="ARBA00023284"/>
    </source>
</evidence>
<keyword evidence="3" id="KW-1015">Disulfide bond</keyword>
<accession>A0A1H6L2F6</accession>
<reference evidence="8" key="1">
    <citation type="submission" date="2016-09" db="EMBL/GenBank/DDBJ databases">
        <authorList>
            <person name="Koehorst J."/>
        </authorList>
    </citation>
    <scope>NUCLEOTIDE SEQUENCE [LARGE SCALE GENOMIC DNA]</scope>
</reference>
<dbReference type="OrthoDB" id="184337at2"/>
<evidence type="ECO:0000313" key="7">
    <source>
        <dbReference type="EMBL" id="SEH80144.1"/>
    </source>
</evidence>
<evidence type="ECO:0000256" key="2">
    <source>
        <dbReference type="ARBA" id="ARBA00022748"/>
    </source>
</evidence>
<evidence type="ECO:0000256" key="5">
    <source>
        <dbReference type="SAM" id="SignalP"/>
    </source>
</evidence>
<dbReference type="Pfam" id="PF08534">
    <property type="entry name" value="Redoxin"/>
    <property type="match status" value="1"/>
</dbReference>
<dbReference type="CDD" id="cd02966">
    <property type="entry name" value="TlpA_like_family"/>
    <property type="match status" value="1"/>
</dbReference>
<keyword evidence="2" id="KW-0201">Cytochrome c-type biogenesis</keyword>
<dbReference type="Proteomes" id="UP000176204">
    <property type="component" value="Chromosome I"/>
</dbReference>
<dbReference type="InterPro" id="IPR050553">
    <property type="entry name" value="Thioredoxin_ResA/DsbE_sf"/>
</dbReference>
<evidence type="ECO:0000259" key="6">
    <source>
        <dbReference type="PROSITE" id="PS51352"/>
    </source>
</evidence>
<dbReference type="GO" id="GO:0030313">
    <property type="term" value="C:cell envelope"/>
    <property type="evidence" value="ECO:0007669"/>
    <property type="project" value="UniProtKB-SubCell"/>
</dbReference>
<evidence type="ECO:0000256" key="3">
    <source>
        <dbReference type="ARBA" id="ARBA00023157"/>
    </source>
</evidence>
<dbReference type="KEGG" id="agl:PYTT_0854"/>
<comment type="subcellular location">
    <subcellularLocation>
        <location evidence="1">Cell envelope</location>
    </subcellularLocation>
</comment>
<dbReference type="EMBL" id="LT629973">
    <property type="protein sequence ID" value="SEH80144.1"/>
    <property type="molecule type" value="Genomic_DNA"/>
</dbReference>
<dbReference type="STRING" id="1679444.PYTT_0854"/>
<dbReference type="InterPro" id="IPR013740">
    <property type="entry name" value="Redoxin"/>
</dbReference>
<gene>
    <name evidence="7" type="ORF">PYTT_0854</name>
</gene>
<feature type="domain" description="Thioredoxin" evidence="6">
    <location>
        <begin position="25"/>
        <end position="162"/>
    </location>
</feature>
<proteinExistence type="predicted"/>
<feature type="chain" id="PRO_5009604485" evidence="5">
    <location>
        <begin position="24"/>
        <end position="330"/>
    </location>
</feature>
<keyword evidence="4" id="KW-0676">Redox-active center</keyword>
<organism evidence="7 8">
    <name type="scientific">Akkermansia glycaniphila</name>
    <dbReference type="NCBI Taxonomy" id="1679444"/>
    <lineage>
        <taxon>Bacteria</taxon>
        <taxon>Pseudomonadati</taxon>
        <taxon>Verrucomicrobiota</taxon>
        <taxon>Verrucomicrobiia</taxon>
        <taxon>Verrucomicrobiales</taxon>
        <taxon>Akkermansiaceae</taxon>
        <taxon>Akkermansia</taxon>
    </lineage>
</organism>
<dbReference type="SUPFAM" id="SSF52833">
    <property type="entry name" value="Thioredoxin-like"/>
    <property type="match status" value="1"/>
</dbReference>
<dbReference type="RefSeq" id="WP_067774824.1">
    <property type="nucleotide sequence ID" value="NZ_JACVVN010000001.1"/>
</dbReference>
<dbReference type="PROSITE" id="PS51352">
    <property type="entry name" value="THIOREDOXIN_2"/>
    <property type="match status" value="1"/>
</dbReference>
<protein>
    <submittedName>
        <fullName evidence="7">Redoxin</fullName>
    </submittedName>
</protein>
<dbReference type="GO" id="GO:0017004">
    <property type="term" value="P:cytochrome complex assembly"/>
    <property type="evidence" value="ECO:0007669"/>
    <property type="project" value="UniProtKB-KW"/>
</dbReference>
<evidence type="ECO:0000313" key="8">
    <source>
        <dbReference type="Proteomes" id="UP000176204"/>
    </source>
</evidence>